<organism evidence="1 2">
    <name type="scientific">Colletotrichum destructivum</name>
    <dbReference type="NCBI Taxonomy" id="34406"/>
    <lineage>
        <taxon>Eukaryota</taxon>
        <taxon>Fungi</taxon>
        <taxon>Dikarya</taxon>
        <taxon>Ascomycota</taxon>
        <taxon>Pezizomycotina</taxon>
        <taxon>Sordariomycetes</taxon>
        <taxon>Hypocreomycetidae</taxon>
        <taxon>Glomerellales</taxon>
        <taxon>Glomerellaceae</taxon>
        <taxon>Colletotrichum</taxon>
        <taxon>Colletotrichum destructivum species complex</taxon>
    </lineage>
</organism>
<protein>
    <submittedName>
        <fullName evidence="1">Uncharacterized protein</fullName>
    </submittedName>
</protein>
<dbReference type="RefSeq" id="XP_062787797.1">
    <property type="nucleotide sequence ID" value="XM_062931746.1"/>
</dbReference>
<dbReference type="KEGG" id="cdet:87952090"/>
<keyword evidence="2" id="KW-1185">Reference proteome</keyword>
<sequence length="178" mass="20122">MTYNKSPQMSMFTMFEHQYASLAAVPVLKRSPTLQTAGGFRTALPNVTIVCLQPRRNVSVYTLRETLNDSNIGKKCKRRLKDLKRRAGRESTTITQPKRLDQRSHVAKIPKVIESINKSQHITPAEANKASLAQHQPNICERLEIALIFTYATCFALGNMIFAPSHTTQPYLITAKMY</sequence>
<reference evidence="2" key="1">
    <citation type="journal article" date="2023" name="bioRxiv">
        <title>Complete genome of the Medicago anthracnose fungus, Colletotrichum destructivum, reveals a mini-chromosome-like region within a core chromosome.</title>
        <authorList>
            <person name="Lapalu N."/>
            <person name="Simon A."/>
            <person name="Lu A."/>
            <person name="Plaumann P.-L."/>
            <person name="Amselem J."/>
            <person name="Pigne S."/>
            <person name="Auger A."/>
            <person name="Koch C."/>
            <person name="Dallery J.-F."/>
            <person name="O'Connell R.J."/>
        </authorList>
    </citation>
    <scope>NUCLEOTIDE SEQUENCE [LARGE SCALE GENOMIC DNA]</scope>
    <source>
        <strain evidence="2">CBS 520.97</strain>
    </source>
</reference>
<proteinExistence type="predicted"/>
<gene>
    <name evidence="1" type="ORF">CDEST_15591</name>
</gene>
<dbReference type="Proteomes" id="UP001322277">
    <property type="component" value="Chromosome 12"/>
</dbReference>
<evidence type="ECO:0000313" key="2">
    <source>
        <dbReference type="Proteomes" id="UP001322277"/>
    </source>
</evidence>
<dbReference type="GeneID" id="87952090"/>
<dbReference type="EMBL" id="CP137316">
    <property type="protein sequence ID" value="WQF90577.1"/>
    <property type="molecule type" value="Genomic_DNA"/>
</dbReference>
<dbReference type="AlphaFoldDB" id="A0AAX4J4P5"/>
<evidence type="ECO:0000313" key="1">
    <source>
        <dbReference type="EMBL" id="WQF90577.1"/>
    </source>
</evidence>
<accession>A0AAX4J4P5</accession>
<name>A0AAX4J4P5_9PEZI</name>